<dbReference type="InterPro" id="IPR032675">
    <property type="entry name" value="LRR_dom_sf"/>
</dbReference>
<comment type="caution">
    <text evidence="1">The sequence shown here is derived from an EMBL/GenBank/DDBJ whole genome shotgun (WGS) entry which is preliminary data.</text>
</comment>
<dbReference type="PANTHER" id="PTHR11017:SF340">
    <property type="entry name" value="NB-ARC-RELATED"/>
    <property type="match status" value="1"/>
</dbReference>
<dbReference type="GO" id="GO:0006952">
    <property type="term" value="P:defense response"/>
    <property type="evidence" value="ECO:0007669"/>
    <property type="project" value="InterPro"/>
</dbReference>
<accession>A0AAD8P920</accession>
<evidence type="ECO:0000313" key="1">
    <source>
        <dbReference type="EMBL" id="KAK1436879.1"/>
    </source>
</evidence>
<dbReference type="EMBL" id="JAUHHV010000001">
    <property type="protein sequence ID" value="KAK1436879.1"/>
    <property type="molecule type" value="Genomic_DNA"/>
</dbReference>
<protein>
    <submittedName>
        <fullName evidence="1">Uncharacterized protein</fullName>
    </submittedName>
</protein>
<reference evidence="1" key="1">
    <citation type="journal article" date="2023" name="bioRxiv">
        <title>Improved chromosome-level genome assembly for marigold (Tagetes erecta).</title>
        <authorList>
            <person name="Jiang F."/>
            <person name="Yuan L."/>
            <person name="Wang S."/>
            <person name="Wang H."/>
            <person name="Xu D."/>
            <person name="Wang A."/>
            <person name="Fan W."/>
        </authorList>
    </citation>
    <scope>NUCLEOTIDE SEQUENCE</scope>
    <source>
        <strain evidence="1">WSJ</strain>
        <tissue evidence="1">Leaf</tissue>
    </source>
</reference>
<name>A0AAD8P920_TARER</name>
<dbReference type="Proteomes" id="UP001229421">
    <property type="component" value="Unassembled WGS sequence"/>
</dbReference>
<keyword evidence="2" id="KW-1185">Reference proteome</keyword>
<dbReference type="SUPFAM" id="SSF52058">
    <property type="entry name" value="L domain-like"/>
    <property type="match status" value="1"/>
</dbReference>
<evidence type="ECO:0000313" key="2">
    <source>
        <dbReference type="Proteomes" id="UP001229421"/>
    </source>
</evidence>
<gene>
    <name evidence="1" type="ORF">QVD17_02663</name>
</gene>
<sequence length="640" mass="74280">MLLKMALCISACIEGLEILKGFTPLRIGSVYRLKLPENWCNDFSGFLMCTVLSKYIFFGLRTSIGIKQMNGVEFEEDMVWEESDGDSDVYMTYVWYVPFGSLRHTTWWDQTYKALEFNILDTYKKPIAFGVRLVDKESTSGVSETSTNSSSPYTPKFKIIHDSAFELTAKLVPYNLWLLKNANECMRFEDDVVWEESGGDSDKYIYDMDMENETIEAIRFKESSPHYSLPLGKLVSNMKKLRWLVASSDGQEVPTYLSNELRYIHLYYYPASFFRGAFLPKKLVVLKLYKSMQKELWKDNQHLPNLKVLELVKMKMLLKTPNFDELPCLQKLILRDCCTLKEIHPSLGHHTSLEYLYVSDCIRLKKLPAISQMKNIRTLLIMWCSLEDAEIPYGIGDLSYLQELNLCGNDFSRLDFSLSQLTQLKCLNLSYCDNLLELPELPSSLVVLTTYLCSSLTVIEDFNKKCKHLCQVSFIDGWGDKLLRSMLQGKTIENGSMHLYLEGCEIPKGFTPPLLRGDVSPIQFGTRITVKQLRGDVYFEDDVVWEESDGDSDYDMTWVCKLNLWKHKQENIPLEHNVGAVHRPWIQKNPSIMMVLTMQVREYMKINFSIPIFSFPNFRERKCPNKREKIKSQPMNEPIR</sequence>
<proteinExistence type="predicted"/>
<dbReference type="Gene3D" id="3.80.10.10">
    <property type="entry name" value="Ribonuclease Inhibitor"/>
    <property type="match status" value="2"/>
</dbReference>
<organism evidence="1 2">
    <name type="scientific">Tagetes erecta</name>
    <name type="common">African marigold</name>
    <dbReference type="NCBI Taxonomy" id="13708"/>
    <lineage>
        <taxon>Eukaryota</taxon>
        <taxon>Viridiplantae</taxon>
        <taxon>Streptophyta</taxon>
        <taxon>Embryophyta</taxon>
        <taxon>Tracheophyta</taxon>
        <taxon>Spermatophyta</taxon>
        <taxon>Magnoliopsida</taxon>
        <taxon>eudicotyledons</taxon>
        <taxon>Gunneridae</taxon>
        <taxon>Pentapetalae</taxon>
        <taxon>asterids</taxon>
        <taxon>campanulids</taxon>
        <taxon>Asterales</taxon>
        <taxon>Asteraceae</taxon>
        <taxon>Asteroideae</taxon>
        <taxon>Heliantheae alliance</taxon>
        <taxon>Tageteae</taxon>
        <taxon>Tagetes</taxon>
    </lineage>
</organism>
<dbReference type="AlphaFoldDB" id="A0AAD8P920"/>
<dbReference type="PANTHER" id="PTHR11017">
    <property type="entry name" value="LEUCINE-RICH REPEAT-CONTAINING PROTEIN"/>
    <property type="match status" value="1"/>
</dbReference>
<dbReference type="InterPro" id="IPR044974">
    <property type="entry name" value="Disease_R_plants"/>
</dbReference>